<dbReference type="Pfam" id="PF13173">
    <property type="entry name" value="AAA_14"/>
    <property type="match status" value="1"/>
</dbReference>
<evidence type="ECO:0000313" key="4">
    <source>
        <dbReference type="Proteomes" id="UP000886884"/>
    </source>
</evidence>
<dbReference type="InterPro" id="IPR025420">
    <property type="entry name" value="DUF4143"/>
</dbReference>
<comment type="caution">
    <text evidence="3">The sequence shown here is derived from an EMBL/GenBank/DDBJ whole genome shotgun (WGS) entry which is preliminary data.</text>
</comment>
<dbReference type="SUPFAM" id="SSF52540">
    <property type="entry name" value="P-loop containing nucleoside triphosphate hydrolases"/>
    <property type="match status" value="1"/>
</dbReference>
<evidence type="ECO:0000259" key="1">
    <source>
        <dbReference type="Pfam" id="PF13173"/>
    </source>
</evidence>
<dbReference type="Proteomes" id="UP000886884">
    <property type="component" value="Unassembled WGS sequence"/>
</dbReference>
<dbReference type="InterPro" id="IPR027417">
    <property type="entry name" value="P-loop_NTPase"/>
</dbReference>
<dbReference type="AlphaFoldDB" id="A0A9D1TBK1"/>
<dbReference type="PANTHER" id="PTHR43566:SF2">
    <property type="entry name" value="DUF4143 DOMAIN-CONTAINING PROTEIN"/>
    <property type="match status" value="1"/>
</dbReference>
<name>A0A9D1TBK1_9FIRM</name>
<evidence type="ECO:0000259" key="2">
    <source>
        <dbReference type="Pfam" id="PF13635"/>
    </source>
</evidence>
<dbReference type="GO" id="GO:0005524">
    <property type="term" value="F:ATP binding"/>
    <property type="evidence" value="ECO:0007669"/>
    <property type="project" value="UniProtKB-KW"/>
</dbReference>
<gene>
    <name evidence="3" type="ORF">IAA64_03265</name>
</gene>
<organism evidence="3 4">
    <name type="scientific">Candidatus Ornithocaccomicrobium faecavium</name>
    <dbReference type="NCBI Taxonomy" id="2840890"/>
    <lineage>
        <taxon>Bacteria</taxon>
        <taxon>Bacillati</taxon>
        <taxon>Bacillota</taxon>
        <taxon>Clostridia</taxon>
        <taxon>Candidatus Ornithocaccomicrobium</taxon>
    </lineage>
</organism>
<feature type="domain" description="DUF4143" evidence="2">
    <location>
        <begin position="202"/>
        <end position="360"/>
    </location>
</feature>
<dbReference type="Pfam" id="PF13635">
    <property type="entry name" value="DUF4143"/>
    <property type="match status" value="1"/>
</dbReference>
<proteinExistence type="predicted"/>
<accession>A0A9D1TBK1</accession>
<dbReference type="PANTHER" id="PTHR43566">
    <property type="entry name" value="CONSERVED PROTEIN"/>
    <property type="match status" value="1"/>
</dbReference>
<dbReference type="InterPro" id="IPR041682">
    <property type="entry name" value="AAA_14"/>
</dbReference>
<feature type="domain" description="AAA" evidence="1">
    <location>
        <begin position="19"/>
        <end position="140"/>
    </location>
</feature>
<sequence>MYITRHLEAQVQSASRYYPVVMVCGQRQVGKSTMLNHIRENGRRYITLDDGNARRLAEDDPALFFETYGSPLLIDEFQRVPSILLTIKRIVDEKALKGEDNNGMFWLTGSQKFKMMQNVSESLAGRVAVFDMAGLSSAEIEERPAAPFHPDLESLRERARSCKIKNIHQIYEEIFRGCMPKLRATDIDRDRFYMDYINTYLERDVKDLGQVGKMSEFYDFLVYMAARTGQELRYDDVSNAIGVSAPTAKAWISILERSGVIYLLRPYHNNISKRLVKTPKVYFMDTGLAAYLCRWPNAETLEYGAMDGAFLETYAVTEIVKSYYNAGKPCDLFYYRDIDRKEIDLLIAEGDKLYPIEVKKAKSPANPDRNFGVLNQFKRDVQPGVILCMSDELIPYNRDAWLCPISAL</sequence>
<evidence type="ECO:0000313" key="3">
    <source>
        <dbReference type="EMBL" id="HIV26964.1"/>
    </source>
</evidence>
<dbReference type="EMBL" id="DVOT01000058">
    <property type="protein sequence ID" value="HIV26964.1"/>
    <property type="molecule type" value="Genomic_DNA"/>
</dbReference>
<keyword evidence="3" id="KW-0067">ATP-binding</keyword>
<reference evidence="3" key="1">
    <citation type="submission" date="2020-10" db="EMBL/GenBank/DDBJ databases">
        <authorList>
            <person name="Gilroy R."/>
        </authorList>
    </citation>
    <scope>NUCLEOTIDE SEQUENCE</scope>
    <source>
        <strain evidence="3">CHK183-6373</strain>
    </source>
</reference>
<keyword evidence="3" id="KW-0547">Nucleotide-binding</keyword>
<reference evidence="3" key="2">
    <citation type="journal article" date="2021" name="PeerJ">
        <title>Extensive microbial diversity within the chicken gut microbiome revealed by metagenomics and culture.</title>
        <authorList>
            <person name="Gilroy R."/>
            <person name="Ravi A."/>
            <person name="Getino M."/>
            <person name="Pursley I."/>
            <person name="Horton D.L."/>
            <person name="Alikhan N.F."/>
            <person name="Baker D."/>
            <person name="Gharbi K."/>
            <person name="Hall N."/>
            <person name="Watson M."/>
            <person name="Adriaenssens E.M."/>
            <person name="Foster-Nyarko E."/>
            <person name="Jarju S."/>
            <person name="Secka A."/>
            <person name="Antonio M."/>
            <person name="Oren A."/>
            <person name="Chaudhuri R.R."/>
            <person name="La Ragione R."/>
            <person name="Hildebrand F."/>
            <person name="Pallen M.J."/>
        </authorList>
    </citation>
    <scope>NUCLEOTIDE SEQUENCE</scope>
    <source>
        <strain evidence="3">CHK183-6373</strain>
    </source>
</reference>
<protein>
    <submittedName>
        <fullName evidence="3">ATP-binding protein</fullName>
    </submittedName>
</protein>